<dbReference type="EMBL" id="JBBKZV010000005">
    <property type="protein sequence ID" value="MEJ8822663.1"/>
    <property type="molecule type" value="Genomic_DNA"/>
</dbReference>
<dbReference type="InterPro" id="IPR032710">
    <property type="entry name" value="NTF2-like_dom_sf"/>
</dbReference>
<keyword evidence="3" id="KW-1185">Reference proteome</keyword>
<proteinExistence type="predicted"/>
<dbReference type="Pfam" id="PF12680">
    <property type="entry name" value="SnoaL_2"/>
    <property type="match status" value="1"/>
</dbReference>
<accession>A0ABU8VZ50</accession>
<protein>
    <submittedName>
        <fullName evidence="2">Nuclear transport factor 2 family protein</fullName>
    </submittedName>
</protein>
<dbReference type="InterPro" id="IPR037401">
    <property type="entry name" value="SnoaL-like"/>
</dbReference>
<gene>
    <name evidence="2" type="ORF">WKW80_11555</name>
</gene>
<organism evidence="2 3">
    <name type="scientific">Variovorax humicola</name>
    <dbReference type="NCBI Taxonomy" id="1769758"/>
    <lineage>
        <taxon>Bacteria</taxon>
        <taxon>Pseudomonadati</taxon>
        <taxon>Pseudomonadota</taxon>
        <taxon>Betaproteobacteria</taxon>
        <taxon>Burkholderiales</taxon>
        <taxon>Comamonadaceae</taxon>
        <taxon>Variovorax</taxon>
    </lineage>
</organism>
<comment type="caution">
    <text evidence="2">The sequence shown here is derived from an EMBL/GenBank/DDBJ whole genome shotgun (WGS) entry which is preliminary data.</text>
</comment>
<dbReference type="SUPFAM" id="SSF54427">
    <property type="entry name" value="NTF2-like"/>
    <property type="match status" value="1"/>
</dbReference>
<evidence type="ECO:0000259" key="1">
    <source>
        <dbReference type="Pfam" id="PF12680"/>
    </source>
</evidence>
<feature type="domain" description="SnoaL-like" evidence="1">
    <location>
        <begin position="71"/>
        <end position="172"/>
    </location>
</feature>
<dbReference type="RefSeq" id="WP_340363703.1">
    <property type="nucleotide sequence ID" value="NZ_JBBKZV010000005.1"/>
</dbReference>
<sequence length="187" mass="20580">MPVISVTLLPGYDEGTEERLVQRLALAARSVIAAPAAGTTSFVMHANTYQRDGRVVRKGGAPHPDASALVGDFLARVEARELDAARQLLAPGFVMRFPGGALMTRLEELLAWARERYQRVAKRIERIDESWGDGVTTVHCSGTLHGVLLDGFAFEGVRFIDRFEVVGGLILRQEVWNDLAEVRPRAV</sequence>
<name>A0ABU8VZ50_9BURK</name>
<evidence type="ECO:0000313" key="2">
    <source>
        <dbReference type="EMBL" id="MEJ8822663.1"/>
    </source>
</evidence>
<reference evidence="2 3" key="1">
    <citation type="submission" date="2024-03" db="EMBL/GenBank/DDBJ databases">
        <title>Novel species of the genus Variovorax.</title>
        <authorList>
            <person name="Liu Q."/>
            <person name="Xin Y.-H."/>
        </authorList>
    </citation>
    <scope>NUCLEOTIDE SEQUENCE [LARGE SCALE GENOMIC DNA]</scope>
    <source>
        <strain evidence="2 3">KACC 18501</strain>
    </source>
</reference>
<dbReference type="Gene3D" id="3.10.450.50">
    <property type="match status" value="1"/>
</dbReference>
<evidence type="ECO:0000313" key="3">
    <source>
        <dbReference type="Proteomes" id="UP001363010"/>
    </source>
</evidence>
<dbReference type="Proteomes" id="UP001363010">
    <property type="component" value="Unassembled WGS sequence"/>
</dbReference>